<reference evidence="1" key="1">
    <citation type="submission" date="2014-11" db="EMBL/GenBank/DDBJ databases">
        <authorList>
            <person name="Amaro Gonzalez C."/>
        </authorList>
    </citation>
    <scope>NUCLEOTIDE SEQUENCE</scope>
</reference>
<dbReference type="EMBL" id="GBXM01032996">
    <property type="protein sequence ID" value="JAH75581.1"/>
    <property type="molecule type" value="Transcribed_RNA"/>
</dbReference>
<reference evidence="1" key="2">
    <citation type="journal article" date="2015" name="Fish Shellfish Immunol.">
        <title>Early steps in the European eel (Anguilla anguilla)-Vibrio vulnificus interaction in the gills: Role of the RtxA13 toxin.</title>
        <authorList>
            <person name="Callol A."/>
            <person name="Pajuelo D."/>
            <person name="Ebbesson L."/>
            <person name="Teles M."/>
            <person name="MacKenzie S."/>
            <person name="Amaro C."/>
        </authorList>
    </citation>
    <scope>NUCLEOTIDE SEQUENCE</scope>
</reference>
<proteinExistence type="predicted"/>
<organism evidence="1">
    <name type="scientific">Anguilla anguilla</name>
    <name type="common">European freshwater eel</name>
    <name type="synonym">Muraena anguilla</name>
    <dbReference type="NCBI Taxonomy" id="7936"/>
    <lineage>
        <taxon>Eukaryota</taxon>
        <taxon>Metazoa</taxon>
        <taxon>Chordata</taxon>
        <taxon>Craniata</taxon>
        <taxon>Vertebrata</taxon>
        <taxon>Euteleostomi</taxon>
        <taxon>Actinopterygii</taxon>
        <taxon>Neopterygii</taxon>
        <taxon>Teleostei</taxon>
        <taxon>Anguilliformes</taxon>
        <taxon>Anguillidae</taxon>
        <taxon>Anguilla</taxon>
    </lineage>
</organism>
<sequence>MILIFWIKGIPILLKFLNNTY</sequence>
<dbReference type="AlphaFoldDB" id="A0A0E9VC37"/>
<evidence type="ECO:0000313" key="1">
    <source>
        <dbReference type="EMBL" id="JAH75581.1"/>
    </source>
</evidence>
<protein>
    <submittedName>
        <fullName evidence="1">Uncharacterized protein</fullName>
    </submittedName>
</protein>
<name>A0A0E9VC37_ANGAN</name>
<accession>A0A0E9VC37</accession>